<gene>
    <name evidence="3" type="primary">LOC113495236</name>
</gene>
<organism evidence="2 3">
    <name type="scientific">Trichoplusia ni</name>
    <name type="common">Cabbage looper</name>
    <dbReference type="NCBI Taxonomy" id="7111"/>
    <lineage>
        <taxon>Eukaryota</taxon>
        <taxon>Metazoa</taxon>
        <taxon>Ecdysozoa</taxon>
        <taxon>Arthropoda</taxon>
        <taxon>Hexapoda</taxon>
        <taxon>Insecta</taxon>
        <taxon>Pterygota</taxon>
        <taxon>Neoptera</taxon>
        <taxon>Endopterygota</taxon>
        <taxon>Lepidoptera</taxon>
        <taxon>Glossata</taxon>
        <taxon>Ditrysia</taxon>
        <taxon>Noctuoidea</taxon>
        <taxon>Noctuidae</taxon>
        <taxon>Plusiinae</taxon>
        <taxon>Trichoplusia</taxon>
    </lineage>
</organism>
<dbReference type="InParanoid" id="A0A7E5VMX3"/>
<proteinExistence type="inferred from homology"/>
<dbReference type="RefSeq" id="XP_026729660.1">
    <property type="nucleotide sequence ID" value="XM_026873859.1"/>
</dbReference>
<dbReference type="PANTHER" id="PTHR28448">
    <property type="entry name" value="UPF0728 PROTEIN C10ORF53"/>
    <property type="match status" value="1"/>
</dbReference>
<dbReference type="KEGG" id="tnl:113495236"/>
<keyword evidence="2" id="KW-1185">Reference proteome</keyword>
<dbReference type="OrthoDB" id="10003460at2759"/>
<dbReference type="Pfam" id="PF15092">
    <property type="entry name" value="UPF0728"/>
    <property type="match status" value="1"/>
</dbReference>
<sequence>MSVMYIKAFYGPSTSFHSSHIHKPQFLTGLKIELQRLGYRVDLVPVDCHNYCMLELNGHQVFRCNIQSFHFNTSIRRDPICQRAVNAVQNASQRMMSARDYLYFLSLIENDILTRTEYNYKEYFLSDMKCDCECCYM</sequence>
<dbReference type="Proteomes" id="UP000322000">
    <property type="component" value="Chromosome 6"/>
</dbReference>
<dbReference type="PANTHER" id="PTHR28448:SF1">
    <property type="entry name" value="UPF0728 PROTEIN C10ORF53"/>
    <property type="match status" value="1"/>
</dbReference>
<evidence type="ECO:0000256" key="1">
    <source>
        <dbReference type="ARBA" id="ARBA00009973"/>
    </source>
</evidence>
<accession>A0A7E5VMX3</accession>
<dbReference type="AlphaFoldDB" id="A0A7E5VMX3"/>
<dbReference type="InterPro" id="IPR027885">
    <property type="entry name" value="UPF0728"/>
</dbReference>
<comment type="similarity">
    <text evidence="1">Belongs to the UPF0728 family.</text>
</comment>
<evidence type="ECO:0000313" key="3">
    <source>
        <dbReference type="RefSeq" id="XP_026729660.1"/>
    </source>
</evidence>
<reference evidence="3" key="1">
    <citation type="submission" date="2025-08" db="UniProtKB">
        <authorList>
            <consortium name="RefSeq"/>
        </authorList>
    </citation>
    <scope>IDENTIFICATION</scope>
</reference>
<protein>
    <submittedName>
        <fullName evidence="3">UPF0728 protein C10orf53 homolog isoform X1</fullName>
    </submittedName>
</protein>
<evidence type="ECO:0000313" key="2">
    <source>
        <dbReference type="Proteomes" id="UP000322000"/>
    </source>
</evidence>
<dbReference type="GeneID" id="113495236"/>
<name>A0A7E5VMX3_TRINI</name>